<dbReference type="PANTHER" id="PTHR48021:SF1">
    <property type="entry name" value="GH07001P-RELATED"/>
    <property type="match status" value="1"/>
</dbReference>
<sequence length="318" mass="35389">MYHRRKDSRPDWRKFSIIVGAIPLGLGWLLLFFAKNRLMLYSGRIITGLGCGIETVAVAVYIAEISPAHLRGMLGSVNQLAVTLGIILAYLAGYFFYWDWVALLGCVPPALLFILMFWMPESPRWYLGKKRKNDALKSLLWLRGSQTGIEDECREMQAALDRHGQIECQEFFTVPVAKPVLISVGVLSLQQLCGMNAVLFNAADIFSKAGLSNPKLASFPVSIVQLVGTLMACFLVDRIGRRVLLWTNALGMATSLIGLGVYFEIYKTTEAISWLSILTAVFVFFLLFPGMGPSSLGRHGRVHPTQSPRSGHQRGRFD</sequence>
<dbReference type="Proteomes" id="UP001163046">
    <property type="component" value="Unassembled WGS sequence"/>
</dbReference>
<feature type="region of interest" description="Disordered" evidence="8">
    <location>
        <begin position="297"/>
        <end position="318"/>
    </location>
</feature>
<feature type="transmembrane region" description="Helical" evidence="9">
    <location>
        <begin position="243"/>
        <end position="265"/>
    </location>
</feature>
<dbReference type="OrthoDB" id="6612291at2759"/>
<dbReference type="InterPro" id="IPR005829">
    <property type="entry name" value="Sugar_transporter_CS"/>
</dbReference>
<dbReference type="PROSITE" id="PS50850">
    <property type="entry name" value="MFS"/>
    <property type="match status" value="1"/>
</dbReference>
<dbReference type="InterPro" id="IPR020846">
    <property type="entry name" value="MFS_dom"/>
</dbReference>
<evidence type="ECO:0000256" key="6">
    <source>
        <dbReference type="ARBA" id="ARBA00022989"/>
    </source>
</evidence>
<feature type="transmembrane region" description="Helical" evidence="9">
    <location>
        <begin position="75"/>
        <end position="94"/>
    </location>
</feature>
<keyword evidence="3" id="KW-1003">Cell membrane</keyword>
<gene>
    <name evidence="11" type="primary">SLC2A8_1</name>
    <name evidence="11" type="ORF">OS493_016627</name>
</gene>
<keyword evidence="12" id="KW-1185">Reference proteome</keyword>
<keyword evidence="2" id="KW-0813">Transport</keyword>
<evidence type="ECO:0000256" key="7">
    <source>
        <dbReference type="ARBA" id="ARBA00023136"/>
    </source>
</evidence>
<dbReference type="EMBL" id="MU826358">
    <property type="protein sequence ID" value="KAJ7379390.1"/>
    <property type="molecule type" value="Genomic_DNA"/>
</dbReference>
<reference evidence="11" key="1">
    <citation type="submission" date="2023-01" db="EMBL/GenBank/DDBJ databases">
        <title>Genome assembly of the deep-sea coral Lophelia pertusa.</title>
        <authorList>
            <person name="Herrera S."/>
            <person name="Cordes E."/>
        </authorList>
    </citation>
    <scope>NUCLEOTIDE SEQUENCE</scope>
    <source>
        <strain evidence="11">USNM1676648</strain>
        <tissue evidence="11">Polyp</tissue>
    </source>
</reference>
<evidence type="ECO:0000256" key="8">
    <source>
        <dbReference type="SAM" id="MobiDB-lite"/>
    </source>
</evidence>
<dbReference type="GO" id="GO:0005886">
    <property type="term" value="C:plasma membrane"/>
    <property type="evidence" value="ECO:0007669"/>
    <property type="project" value="UniProtKB-SubCell"/>
</dbReference>
<keyword evidence="5 9" id="KW-0812">Transmembrane</keyword>
<dbReference type="InterPro" id="IPR036259">
    <property type="entry name" value="MFS_trans_sf"/>
</dbReference>
<accession>A0A9W9ZDQ7</accession>
<feature type="transmembrane region" description="Helical" evidence="9">
    <location>
        <begin position="271"/>
        <end position="291"/>
    </location>
</feature>
<name>A0A9W9ZDQ7_9CNID</name>
<evidence type="ECO:0000256" key="5">
    <source>
        <dbReference type="ARBA" id="ARBA00022692"/>
    </source>
</evidence>
<evidence type="ECO:0000256" key="1">
    <source>
        <dbReference type="ARBA" id="ARBA00004651"/>
    </source>
</evidence>
<evidence type="ECO:0000256" key="4">
    <source>
        <dbReference type="ARBA" id="ARBA00022597"/>
    </source>
</evidence>
<feature type="transmembrane region" description="Helical" evidence="9">
    <location>
        <begin position="219"/>
        <end position="236"/>
    </location>
</feature>
<feature type="transmembrane region" description="Helical" evidence="9">
    <location>
        <begin position="12"/>
        <end position="33"/>
    </location>
</feature>
<keyword evidence="7 9" id="KW-0472">Membrane</keyword>
<comment type="subcellular location">
    <subcellularLocation>
        <location evidence="1">Cell membrane</location>
        <topology evidence="1">Multi-pass membrane protein</topology>
    </subcellularLocation>
</comment>
<dbReference type="Pfam" id="PF00083">
    <property type="entry name" value="Sugar_tr"/>
    <property type="match status" value="1"/>
</dbReference>
<dbReference type="Gene3D" id="1.20.1250.20">
    <property type="entry name" value="MFS general substrate transporter like domains"/>
    <property type="match status" value="1"/>
</dbReference>
<proteinExistence type="predicted"/>
<dbReference type="GO" id="GO:0022857">
    <property type="term" value="F:transmembrane transporter activity"/>
    <property type="evidence" value="ECO:0007669"/>
    <property type="project" value="InterPro"/>
</dbReference>
<evidence type="ECO:0000256" key="9">
    <source>
        <dbReference type="SAM" id="Phobius"/>
    </source>
</evidence>
<evidence type="ECO:0000256" key="3">
    <source>
        <dbReference type="ARBA" id="ARBA00022475"/>
    </source>
</evidence>
<keyword evidence="6 9" id="KW-1133">Transmembrane helix</keyword>
<evidence type="ECO:0000313" key="11">
    <source>
        <dbReference type="EMBL" id="KAJ7379390.1"/>
    </source>
</evidence>
<dbReference type="PROSITE" id="PS00217">
    <property type="entry name" value="SUGAR_TRANSPORT_2"/>
    <property type="match status" value="1"/>
</dbReference>
<dbReference type="PANTHER" id="PTHR48021">
    <property type="match status" value="1"/>
</dbReference>
<evidence type="ECO:0000259" key="10">
    <source>
        <dbReference type="PROSITE" id="PS50850"/>
    </source>
</evidence>
<comment type="caution">
    <text evidence="11">The sequence shown here is derived from an EMBL/GenBank/DDBJ whole genome shotgun (WGS) entry which is preliminary data.</text>
</comment>
<dbReference type="AlphaFoldDB" id="A0A9W9ZDQ7"/>
<dbReference type="PRINTS" id="PR00171">
    <property type="entry name" value="SUGRTRNSPORT"/>
</dbReference>
<dbReference type="InterPro" id="IPR003663">
    <property type="entry name" value="Sugar/inositol_transpt"/>
</dbReference>
<dbReference type="SUPFAM" id="SSF103473">
    <property type="entry name" value="MFS general substrate transporter"/>
    <property type="match status" value="1"/>
</dbReference>
<protein>
    <submittedName>
        <fullName evidence="11">Solute carrier 2 (Facilitated glucose transporter) member 8</fullName>
    </submittedName>
</protein>
<feature type="transmembrane region" description="Helical" evidence="9">
    <location>
        <begin position="100"/>
        <end position="119"/>
    </location>
</feature>
<evidence type="ECO:0000256" key="2">
    <source>
        <dbReference type="ARBA" id="ARBA00022448"/>
    </source>
</evidence>
<dbReference type="FunFam" id="1.20.1250.20:FF:000218">
    <property type="entry name" value="facilitated trehalose transporter Tret1"/>
    <property type="match status" value="1"/>
</dbReference>
<keyword evidence="4 11" id="KW-0762">Sugar transport</keyword>
<evidence type="ECO:0000313" key="12">
    <source>
        <dbReference type="Proteomes" id="UP001163046"/>
    </source>
</evidence>
<dbReference type="InterPro" id="IPR050549">
    <property type="entry name" value="MFS_Trehalose_Transporter"/>
</dbReference>
<feature type="domain" description="Major facilitator superfamily (MFS) profile" evidence="10">
    <location>
        <begin position="1"/>
        <end position="318"/>
    </location>
</feature>
<dbReference type="InterPro" id="IPR005828">
    <property type="entry name" value="MFS_sugar_transport-like"/>
</dbReference>
<feature type="transmembrane region" description="Helical" evidence="9">
    <location>
        <begin position="45"/>
        <end position="63"/>
    </location>
</feature>
<organism evidence="11 12">
    <name type="scientific">Desmophyllum pertusum</name>
    <dbReference type="NCBI Taxonomy" id="174260"/>
    <lineage>
        <taxon>Eukaryota</taxon>
        <taxon>Metazoa</taxon>
        <taxon>Cnidaria</taxon>
        <taxon>Anthozoa</taxon>
        <taxon>Hexacorallia</taxon>
        <taxon>Scleractinia</taxon>
        <taxon>Caryophylliina</taxon>
        <taxon>Caryophylliidae</taxon>
        <taxon>Desmophyllum</taxon>
    </lineage>
</organism>